<dbReference type="PANTHER" id="PTHR35901">
    <property type="entry name" value="RIBONUCLEASE VAPC3"/>
    <property type="match status" value="1"/>
</dbReference>
<name>A0A6J7LPF7_9ZZZZ</name>
<evidence type="ECO:0000256" key="1">
    <source>
        <dbReference type="ARBA" id="ARBA00022649"/>
    </source>
</evidence>
<dbReference type="PANTHER" id="PTHR35901:SF1">
    <property type="entry name" value="EXONUCLEASE VAPC9"/>
    <property type="match status" value="1"/>
</dbReference>
<proteinExistence type="inferred from homology"/>
<sequence>MPSLVLDASILVDALRPMAQGSAAIRGRLKEADSWFAPHTIDVECMSAWRALRMRGEIDDRTLRRALDGLATWPIERLASTPLIARIHELSPTITPYDGAYVAIAEALNLPLFTRDARLTRASGPRCQFELI</sequence>
<evidence type="ECO:0000256" key="3">
    <source>
        <dbReference type="ARBA" id="ARBA00022723"/>
    </source>
</evidence>
<dbReference type="InterPro" id="IPR051619">
    <property type="entry name" value="TypeII_TA_RNase_PINc/VapC"/>
</dbReference>
<dbReference type="GO" id="GO:0046872">
    <property type="term" value="F:metal ion binding"/>
    <property type="evidence" value="ECO:0007669"/>
    <property type="project" value="UniProtKB-KW"/>
</dbReference>
<keyword evidence="3" id="KW-0479">Metal-binding</keyword>
<evidence type="ECO:0000256" key="2">
    <source>
        <dbReference type="ARBA" id="ARBA00022722"/>
    </source>
</evidence>
<dbReference type="CDD" id="cd09873">
    <property type="entry name" value="PIN_Pae0151-like"/>
    <property type="match status" value="1"/>
</dbReference>
<dbReference type="SUPFAM" id="SSF88723">
    <property type="entry name" value="PIN domain-like"/>
    <property type="match status" value="1"/>
</dbReference>
<dbReference type="AlphaFoldDB" id="A0A6J7LPF7"/>
<keyword evidence="1" id="KW-1277">Toxin-antitoxin system</keyword>
<reference evidence="7" key="1">
    <citation type="submission" date="2020-05" db="EMBL/GenBank/DDBJ databases">
        <authorList>
            <person name="Chiriac C."/>
            <person name="Salcher M."/>
            <person name="Ghai R."/>
            <person name="Kavagutti S V."/>
        </authorList>
    </citation>
    <scope>NUCLEOTIDE SEQUENCE</scope>
</reference>
<dbReference type="GO" id="GO:0016787">
    <property type="term" value="F:hydrolase activity"/>
    <property type="evidence" value="ECO:0007669"/>
    <property type="project" value="UniProtKB-KW"/>
</dbReference>
<dbReference type="Gene3D" id="3.40.50.1010">
    <property type="entry name" value="5'-nuclease"/>
    <property type="match status" value="1"/>
</dbReference>
<accession>A0A6J7LPF7</accession>
<evidence type="ECO:0000256" key="5">
    <source>
        <dbReference type="ARBA" id="ARBA00022842"/>
    </source>
</evidence>
<keyword evidence="2" id="KW-0540">Nuclease</keyword>
<evidence type="ECO:0000256" key="4">
    <source>
        <dbReference type="ARBA" id="ARBA00022801"/>
    </source>
</evidence>
<evidence type="ECO:0000259" key="6">
    <source>
        <dbReference type="Pfam" id="PF01850"/>
    </source>
</evidence>
<dbReference type="EMBL" id="CAFBNE010000186">
    <property type="protein sequence ID" value="CAB4970281.1"/>
    <property type="molecule type" value="Genomic_DNA"/>
</dbReference>
<evidence type="ECO:0000313" key="7">
    <source>
        <dbReference type="EMBL" id="CAB4970281.1"/>
    </source>
</evidence>
<dbReference type="InterPro" id="IPR002716">
    <property type="entry name" value="PIN_dom"/>
</dbReference>
<organism evidence="7">
    <name type="scientific">freshwater metagenome</name>
    <dbReference type="NCBI Taxonomy" id="449393"/>
    <lineage>
        <taxon>unclassified sequences</taxon>
        <taxon>metagenomes</taxon>
        <taxon>ecological metagenomes</taxon>
    </lineage>
</organism>
<keyword evidence="5" id="KW-0460">Magnesium</keyword>
<dbReference type="InterPro" id="IPR029060">
    <property type="entry name" value="PIN-like_dom_sf"/>
</dbReference>
<dbReference type="Pfam" id="PF01850">
    <property type="entry name" value="PIN"/>
    <property type="match status" value="1"/>
</dbReference>
<keyword evidence="4" id="KW-0378">Hydrolase</keyword>
<dbReference type="HAMAP" id="MF_00265">
    <property type="entry name" value="VapC_Nob1"/>
    <property type="match status" value="1"/>
</dbReference>
<dbReference type="InterPro" id="IPR044153">
    <property type="entry name" value="PIN_Pae0151-like"/>
</dbReference>
<dbReference type="InterPro" id="IPR022907">
    <property type="entry name" value="VapC_family"/>
</dbReference>
<dbReference type="GO" id="GO:0004540">
    <property type="term" value="F:RNA nuclease activity"/>
    <property type="evidence" value="ECO:0007669"/>
    <property type="project" value="InterPro"/>
</dbReference>
<feature type="domain" description="PIN" evidence="6">
    <location>
        <begin position="5"/>
        <end position="123"/>
    </location>
</feature>
<gene>
    <name evidence="7" type="ORF">UFOPK3772_03317</name>
</gene>
<protein>
    <submittedName>
        <fullName evidence="7">Unannotated protein</fullName>
    </submittedName>
</protein>